<dbReference type="GO" id="GO:0005516">
    <property type="term" value="F:calmodulin binding"/>
    <property type="evidence" value="ECO:0007669"/>
    <property type="project" value="UniProtKB-KW"/>
</dbReference>
<feature type="region of interest" description="Disordered" evidence="9">
    <location>
        <begin position="84"/>
        <end position="112"/>
    </location>
</feature>
<dbReference type="PANTHER" id="PTHR31942">
    <property type="entry name" value="MLO-LIKE PROTEIN 1"/>
    <property type="match status" value="1"/>
</dbReference>
<gene>
    <name evidence="8" type="primary">MLO</name>
    <name evidence="11" type="ORF">Ccrd_007203</name>
</gene>
<dbReference type="OMA" id="AIMQIVY"/>
<reference evidence="11 12" key="1">
    <citation type="journal article" date="2016" name="Sci. Rep.">
        <title>The genome sequence of the outbreeding globe artichoke constructed de novo incorporating a phase-aware low-pass sequencing strategy of F1 progeny.</title>
        <authorList>
            <person name="Scaglione D."/>
            <person name="Reyes-Chin-Wo S."/>
            <person name="Acquadro A."/>
            <person name="Froenicke L."/>
            <person name="Portis E."/>
            <person name="Beitel C."/>
            <person name="Tirone M."/>
            <person name="Mauro R."/>
            <person name="Lo Monaco A."/>
            <person name="Mauromicale G."/>
            <person name="Faccioli P."/>
            <person name="Cattivelli L."/>
            <person name="Rieseberg L."/>
            <person name="Michelmore R."/>
            <person name="Lanteri S."/>
        </authorList>
    </citation>
    <scope>NUCLEOTIDE SEQUENCE [LARGE SCALE GENOMIC DNA]</scope>
    <source>
        <strain evidence="11">2C</strain>
    </source>
</reference>
<keyword evidence="8" id="KW-0112">Calmodulin-binding</keyword>
<dbReference type="Proteomes" id="UP000243975">
    <property type="component" value="Unassembled WGS sequence"/>
</dbReference>
<dbReference type="GO" id="GO:0016020">
    <property type="term" value="C:membrane"/>
    <property type="evidence" value="ECO:0007669"/>
    <property type="project" value="UniProtKB-SubCell"/>
</dbReference>
<evidence type="ECO:0000256" key="4">
    <source>
        <dbReference type="ARBA" id="ARBA00022821"/>
    </source>
</evidence>
<dbReference type="EMBL" id="LEKV01005093">
    <property type="protein sequence ID" value="KVH90787.1"/>
    <property type="molecule type" value="Genomic_DNA"/>
</dbReference>
<evidence type="ECO:0000256" key="5">
    <source>
        <dbReference type="ARBA" id="ARBA00022989"/>
    </source>
</evidence>
<comment type="caution">
    <text evidence="11">The sequence shown here is derived from an EMBL/GenBank/DDBJ whole genome shotgun (WGS) entry which is preliminary data.</text>
</comment>
<comment type="subcellular location">
    <subcellularLocation>
        <location evidence="1 8">Membrane</location>
        <topology evidence="1 8">Multi-pass membrane protein</topology>
    </subcellularLocation>
</comment>
<dbReference type="PANTHER" id="PTHR31942:SF89">
    <property type="entry name" value="MLO-LIKE PROTEIN 3"/>
    <property type="match status" value="1"/>
</dbReference>
<evidence type="ECO:0000313" key="11">
    <source>
        <dbReference type="EMBL" id="KVH90787.1"/>
    </source>
</evidence>
<feature type="transmembrane region" description="Helical" evidence="10">
    <location>
        <begin position="159"/>
        <end position="180"/>
    </location>
</feature>
<dbReference type="AlphaFoldDB" id="A0A118JTF1"/>
<feature type="transmembrane region" description="Helical" evidence="10">
    <location>
        <begin position="307"/>
        <end position="325"/>
    </location>
</feature>
<keyword evidence="4 8" id="KW-0611">Plant defense</keyword>
<evidence type="ECO:0000256" key="10">
    <source>
        <dbReference type="SAM" id="Phobius"/>
    </source>
</evidence>
<name>A0A118JTF1_CYNCS</name>
<proteinExistence type="inferred from homology"/>
<keyword evidence="7 8" id="KW-0568">Pathogenesis-related protein</keyword>
<keyword evidence="6 8" id="KW-0472">Membrane</keyword>
<comment type="similarity">
    <text evidence="2 8">Belongs to the MLO family.</text>
</comment>
<keyword evidence="12" id="KW-1185">Reference proteome</keyword>
<evidence type="ECO:0000256" key="9">
    <source>
        <dbReference type="SAM" id="MobiDB-lite"/>
    </source>
</evidence>
<evidence type="ECO:0000313" key="12">
    <source>
        <dbReference type="Proteomes" id="UP000243975"/>
    </source>
</evidence>
<feature type="transmembrane region" description="Helical" evidence="10">
    <location>
        <begin position="409"/>
        <end position="430"/>
    </location>
</feature>
<keyword evidence="5 8" id="KW-1133">Transmembrane helix</keyword>
<dbReference type="STRING" id="59895.A0A118JTF1"/>
<feature type="transmembrane region" description="Helical" evidence="10">
    <location>
        <begin position="282"/>
        <end position="301"/>
    </location>
</feature>
<evidence type="ECO:0000256" key="7">
    <source>
        <dbReference type="ARBA" id="ARBA00023265"/>
    </source>
</evidence>
<protein>
    <recommendedName>
        <fullName evidence="8">MLO-like protein</fullName>
    </recommendedName>
</protein>
<accession>A0A118JTF1</accession>
<dbReference type="Gramene" id="KVH90787">
    <property type="protein sequence ID" value="KVH90787"/>
    <property type="gene ID" value="Ccrd_007203"/>
</dbReference>
<evidence type="ECO:0000256" key="8">
    <source>
        <dbReference type="RuleBase" id="RU280816"/>
    </source>
</evidence>
<evidence type="ECO:0000256" key="3">
    <source>
        <dbReference type="ARBA" id="ARBA00022692"/>
    </source>
</evidence>
<feature type="transmembrane region" description="Helical" evidence="10">
    <location>
        <begin position="366"/>
        <end position="389"/>
    </location>
</feature>
<keyword evidence="3 8" id="KW-0812">Transmembrane</keyword>
<sequence length="514" mass="58741">MAVEGGATTGSTLEYTPTWTLGTWLKEHRKTALYDAVEKLKEVLMLLGLMSLILVVTQREISKICIPNKVADSMLPCHKISDKTTQPTEAYGPRYATPPQFEPRASEYNTGPPQRRLLASASATSNSSGHCASKVVRPYKMTKSYGMTSFISEQGVNQLNTFICVLAIMQIVYSVATMGLGSAKMRTWKAWEKETQTLEYVVDNDPNRFRFTRQTTFGQRHMNDPIDTPILLWTKCFFRQFFHSVAKIDYFTLRHGFISAHLSTNNSFNFRKYIQRSLEDDFKVVVGVSPLMWFMFVILMLVDVHGWHMYLWVSLVPLAIVLVLGTKLQVIVARMALQLKEQNKVIIGVPLVTPNDDLFWFSNPRFVLTLVHYILFVNAFEFAFFIWITLQFGINSCFHENTTIVVTRVILAVVVQVICSYITLPLYALVIQMGSQFKSAVLEDQMKLMIKQWHRKVKEKRKKAQSPHDSPISNTTTLMNSIEIVQSHRTPTLHQLTPRSIGDTSEIVEETEQE</sequence>
<dbReference type="InterPro" id="IPR004326">
    <property type="entry name" value="Mlo"/>
</dbReference>
<dbReference type="Pfam" id="PF03094">
    <property type="entry name" value="Mlo"/>
    <property type="match status" value="1"/>
</dbReference>
<organism evidence="11 12">
    <name type="scientific">Cynara cardunculus var. scolymus</name>
    <name type="common">Globe artichoke</name>
    <name type="synonym">Cynara scolymus</name>
    <dbReference type="NCBI Taxonomy" id="59895"/>
    <lineage>
        <taxon>Eukaryota</taxon>
        <taxon>Viridiplantae</taxon>
        <taxon>Streptophyta</taxon>
        <taxon>Embryophyta</taxon>
        <taxon>Tracheophyta</taxon>
        <taxon>Spermatophyta</taxon>
        <taxon>Magnoliopsida</taxon>
        <taxon>eudicotyledons</taxon>
        <taxon>Gunneridae</taxon>
        <taxon>Pentapetalae</taxon>
        <taxon>asterids</taxon>
        <taxon>campanulids</taxon>
        <taxon>Asterales</taxon>
        <taxon>Asteraceae</taxon>
        <taxon>Carduoideae</taxon>
        <taxon>Cardueae</taxon>
        <taxon>Carduinae</taxon>
        <taxon>Cynara</taxon>
    </lineage>
</organism>
<evidence type="ECO:0000256" key="1">
    <source>
        <dbReference type="ARBA" id="ARBA00004141"/>
    </source>
</evidence>
<dbReference type="GO" id="GO:0006952">
    <property type="term" value="P:defense response"/>
    <property type="evidence" value="ECO:0007669"/>
    <property type="project" value="UniProtKB-KW"/>
</dbReference>
<evidence type="ECO:0000256" key="6">
    <source>
        <dbReference type="ARBA" id="ARBA00023136"/>
    </source>
</evidence>
<comment type="domain">
    <text evidence="8">The C-terminus contains a calmodulin-binding domain, which binds calmodulin in a calcium-dependent fashion.</text>
</comment>
<evidence type="ECO:0000256" key="2">
    <source>
        <dbReference type="ARBA" id="ARBA00006574"/>
    </source>
</evidence>
<comment type="function">
    <text evidence="8">May be involved in modulation of pathogen defense and leaf cell death.</text>
</comment>